<dbReference type="EMBL" id="CP093428">
    <property type="protein sequence ID" value="WGK88878.1"/>
    <property type="molecule type" value="Genomic_DNA"/>
</dbReference>
<organism evidence="2 3">
    <name type="scientific">Pseudomonas migulae</name>
    <dbReference type="NCBI Taxonomy" id="78543"/>
    <lineage>
        <taxon>Bacteria</taxon>
        <taxon>Pseudomonadati</taxon>
        <taxon>Pseudomonadota</taxon>
        <taxon>Gammaproteobacteria</taxon>
        <taxon>Pseudomonadales</taxon>
        <taxon>Pseudomonadaceae</taxon>
        <taxon>Pseudomonas</taxon>
    </lineage>
</organism>
<dbReference type="RefSeq" id="WP_280161791.1">
    <property type="nucleotide sequence ID" value="NZ_CP093428.1"/>
</dbReference>
<evidence type="ECO:0000313" key="2">
    <source>
        <dbReference type="EMBL" id="WGK88878.1"/>
    </source>
</evidence>
<keyword evidence="1" id="KW-0812">Transmembrane</keyword>
<gene>
    <name evidence="2" type="ORF">MOQ58_20375</name>
</gene>
<protein>
    <submittedName>
        <fullName evidence="2">Uncharacterized protein</fullName>
    </submittedName>
</protein>
<feature type="transmembrane region" description="Helical" evidence="1">
    <location>
        <begin position="104"/>
        <end position="136"/>
    </location>
</feature>
<keyword evidence="3" id="KW-1185">Reference proteome</keyword>
<sequence length="183" mass="21144">MQDFTFGKVRIHFHIEHGVVISNTPGNDAVWVRTEEGEERCLEYRFEDFQLSTGHEVSVIYAGSSDKEGMYPALLRNHDLSISYVLASGDFLYQELIPPVRSNWWIVAVLLIPLPFINLLFGTLWPGLVLPLIYFMTVKKRDDMRKERLVPALEDYIDTLDNRVTARRSVDRALARDSMEARL</sequence>
<proteinExistence type="predicted"/>
<keyword evidence="1" id="KW-0472">Membrane</keyword>
<keyword evidence="1" id="KW-1133">Transmembrane helix</keyword>
<reference evidence="2 3" key="1">
    <citation type="submission" date="2022-03" db="EMBL/GenBank/DDBJ databases">
        <title>Plant growth promoting endophytes with ACC deaminase activity.</title>
        <authorList>
            <person name="Charles T."/>
            <person name="Van Dyk A."/>
            <person name="Cheng J."/>
            <person name="Heil J."/>
        </authorList>
    </citation>
    <scope>NUCLEOTIDE SEQUENCE [LARGE SCALE GENOMIC DNA]</scope>
    <source>
        <strain evidence="2 3">8R6</strain>
    </source>
</reference>
<evidence type="ECO:0000256" key="1">
    <source>
        <dbReference type="SAM" id="Phobius"/>
    </source>
</evidence>
<evidence type="ECO:0000313" key="3">
    <source>
        <dbReference type="Proteomes" id="UP001243713"/>
    </source>
</evidence>
<name>A0ABY8MQ69_9PSED</name>
<dbReference type="Proteomes" id="UP001243713">
    <property type="component" value="Chromosome"/>
</dbReference>
<accession>A0ABY8MQ69</accession>